<protein>
    <submittedName>
        <fullName evidence="2">Uncharacterized protein</fullName>
    </submittedName>
</protein>
<name>A0A9W6KRK9_9ACTN</name>
<dbReference type="AlphaFoldDB" id="A0A9W6KRK9"/>
<sequence length="78" mass="7579">MLPSGLVSLPFELSRRRVVFAAAALAVAATAGAVAAFSYGGAGPAGARDGSAAHLDPHRAGHADAVGPGRESALSSLP</sequence>
<comment type="caution">
    <text evidence="2">The sequence shown here is derived from an EMBL/GenBank/DDBJ whole genome shotgun (WGS) entry which is preliminary data.</text>
</comment>
<accession>A0A9W6KRK9</accession>
<evidence type="ECO:0000256" key="1">
    <source>
        <dbReference type="SAM" id="MobiDB-lite"/>
    </source>
</evidence>
<dbReference type="PROSITE" id="PS51318">
    <property type="entry name" value="TAT"/>
    <property type="match status" value="1"/>
</dbReference>
<organism evidence="2 3">
    <name type="scientific">Dactylosporangium matsuzakiense</name>
    <dbReference type="NCBI Taxonomy" id="53360"/>
    <lineage>
        <taxon>Bacteria</taxon>
        <taxon>Bacillati</taxon>
        <taxon>Actinomycetota</taxon>
        <taxon>Actinomycetes</taxon>
        <taxon>Micromonosporales</taxon>
        <taxon>Micromonosporaceae</taxon>
        <taxon>Dactylosporangium</taxon>
    </lineage>
</organism>
<feature type="region of interest" description="Disordered" evidence="1">
    <location>
        <begin position="43"/>
        <end position="78"/>
    </location>
</feature>
<evidence type="ECO:0000313" key="3">
    <source>
        <dbReference type="Proteomes" id="UP001143480"/>
    </source>
</evidence>
<dbReference type="InterPro" id="IPR006311">
    <property type="entry name" value="TAT_signal"/>
</dbReference>
<dbReference type="EMBL" id="BSFP01000054">
    <property type="protein sequence ID" value="GLL05196.1"/>
    <property type="molecule type" value="Genomic_DNA"/>
</dbReference>
<keyword evidence="3" id="KW-1185">Reference proteome</keyword>
<evidence type="ECO:0000313" key="2">
    <source>
        <dbReference type="EMBL" id="GLL05196.1"/>
    </source>
</evidence>
<reference evidence="2" key="1">
    <citation type="journal article" date="2014" name="Int. J. Syst. Evol. Microbiol.">
        <title>Complete genome sequence of Corynebacterium casei LMG S-19264T (=DSM 44701T), isolated from a smear-ripened cheese.</title>
        <authorList>
            <consortium name="US DOE Joint Genome Institute (JGI-PGF)"/>
            <person name="Walter F."/>
            <person name="Albersmeier A."/>
            <person name="Kalinowski J."/>
            <person name="Ruckert C."/>
        </authorList>
    </citation>
    <scope>NUCLEOTIDE SEQUENCE</scope>
    <source>
        <strain evidence="2">VKM Ac-1321</strain>
    </source>
</reference>
<proteinExistence type="predicted"/>
<gene>
    <name evidence="2" type="ORF">GCM10017581_069430</name>
</gene>
<reference evidence="2" key="2">
    <citation type="submission" date="2023-01" db="EMBL/GenBank/DDBJ databases">
        <authorList>
            <person name="Sun Q."/>
            <person name="Evtushenko L."/>
        </authorList>
    </citation>
    <scope>NUCLEOTIDE SEQUENCE</scope>
    <source>
        <strain evidence="2">VKM Ac-1321</strain>
    </source>
</reference>
<dbReference type="Proteomes" id="UP001143480">
    <property type="component" value="Unassembled WGS sequence"/>
</dbReference>